<dbReference type="EMBL" id="QLNQ01000023">
    <property type="protein sequence ID" value="RCK63852.1"/>
    <property type="molecule type" value="Genomic_DNA"/>
</dbReference>
<organism evidence="2 3">
    <name type="scientific">Candida viswanathii</name>
    <dbReference type="NCBI Taxonomy" id="5486"/>
    <lineage>
        <taxon>Eukaryota</taxon>
        <taxon>Fungi</taxon>
        <taxon>Dikarya</taxon>
        <taxon>Ascomycota</taxon>
        <taxon>Saccharomycotina</taxon>
        <taxon>Pichiomycetes</taxon>
        <taxon>Debaryomycetaceae</taxon>
        <taxon>Candida/Lodderomyces clade</taxon>
        <taxon>Candida</taxon>
    </lineage>
</organism>
<dbReference type="AlphaFoldDB" id="A0A367YFS9"/>
<comment type="caution">
    <text evidence="2">The sequence shown here is derived from an EMBL/GenBank/DDBJ whole genome shotgun (WGS) entry which is preliminary data.</text>
</comment>
<dbReference type="Proteomes" id="UP000253472">
    <property type="component" value="Unassembled WGS sequence"/>
</dbReference>
<reference evidence="2 3" key="1">
    <citation type="submission" date="2018-06" db="EMBL/GenBank/DDBJ databases">
        <title>Whole genome sequencing of Candida tropicalis (genome annotated by CSBL at Korea University).</title>
        <authorList>
            <person name="Ahn J."/>
        </authorList>
    </citation>
    <scope>NUCLEOTIDE SEQUENCE [LARGE SCALE GENOMIC DNA]</scope>
    <source>
        <strain evidence="2 3">ATCC 20962</strain>
    </source>
</reference>
<feature type="region of interest" description="Disordered" evidence="1">
    <location>
        <begin position="1"/>
        <end position="33"/>
    </location>
</feature>
<proteinExistence type="predicted"/>
<keyword evidence="3" id="KW-1185">Reference proteome</keyword>
<name>A0A367YFS9_9ASCO</name>
<sequence>MAGTGTCSIPDETGQTPKQQSHEHRGGTRCKKQDVNTIITRQLKVGMFTLNRHAIPAETSIIPNWDYSSISRVQSVQM</sequence>
<gene>
    <name evidence="2" type="ORF">Cantr_10542</name>
</gene>
<feature type="compositionally biased region" description="Basic and acidic residues" evidence="1">
    <location>
        <begin position="20"/>
        <end position="33"/>
    </location>
</feature>
<evidence type="ECO:0000313" key="3">
    <source>
        <dbReference type="Proteomes" id="UP000253472"/>
    </source>
</evidence>
<accession>A0A367YFS9</accession>
<evidence type="ECO:0000256" key="1">
    <source>
        <dbReference type="SAM" id="MobiDB-lite"/>
    </source>
</evidence>
<protein>
    <submittedName>
        <fullName evidence="2">Uncharacterized protein</fullName>
    </submittedName>
</protein>
<evidence type="ECO:0000313" key="2">
    <source>
        <dbReference type="EMBL" id="RCK63852.1"/>
    </source>
</evidence>